<reference evidence="2 3" key="1">
    <citation type="submission" date="2017-09" db="EMBL/GenBank/DDBJ databases">
        <title>Complete circularized genomes of four mosquito-derived Elizabethkingia anophelis isolates.</title>
        <authorList>
            <person name="Nicholson A.C."/>
            <person name="Xu J."/>
        </authorList>
    </citation>
    <scope>NUCLEOTIDE SEQUENCE [LARGE SCALE GENOMIC DNA]</scope>
    <source>
        <strain evidence="2 3">R26</strain>
    </source>
</reference>
<keyword evidence="1" id="KW-0812">Transmembrane</keyword>
<sequence>MCNFFANILFLTILNKFYLSIKLLLFIININNIEEGRLKRLSPTGELSLCRSKHEIDHKKNRQPKADGFQQYLN</sequence>
<name>A0ABN5BSA7_9FLAO</name>
<evidence type="ECO:0000256" key="1">
    <source>
        <dbReference type="SAM" id="Phobius"/>
    </source>
</evidence>
<evidence type="ECO:0000313" key="2">
    <source>
        <dbReference type="EMBL" id="ATC36853.1"/>
    </source>
</evidence>
<dbReference type="Proteomes" id="UP000190057">
    <property type="component" value="Chromosome"/>
</dbReference>
<dbReference type="EMBL" id="CP023401">
    <property type="protein sequence ID" value="ATC36853.1"/>
    <property type="molecule type" value="Genomic_DNA"/>
</dbReference>
<keyword evidence="1" id="KW-1133">Transmembrane helix</keyword>
<gene>
    <name evidence="2" type="ORF">BAZ09_011755</name>
</gene>
<accession>A0ABN5BSA7</accession>
<feature type="transmembrane region" description="Helical" evidence="1">
    <location>
        <begin position="6"/>
        <end position="30"/>
    </location>
</feature>
<keyword evidence="1" id="KW-0472">Membrane</keyword>
<keyword evidence="3" id="KW-1185">Reference proteome</keyword>
<organism evidence="2 3">
    <name type="scientific">Elizabethkingia anophelis R26</name>
    <dbReference type="NCBI Taxonomy" id="1246994"/>
    <lineage>
        <taxon>Bacteria</taxon>
        <taxon>Pseudomonadati</taxon>
        <taxon>Bacteroidota</taxon>
        <taxon>Flavobacteriia</taxon>
        <taxon>Flavobacteriales</taxon>
        <taxon>Weeksellaceae</taxon>
        <taxon>Elizabethkingia</taxon>
    </lineage>
</organism>
<proteinExistence type="predicted"/>
<evidence type="ECO:0000313" key="3">
    <source>
        <dbReference type="Proteomes" id="UP000190057"/>
    </source>
</evidence>
<protein>
    <submittedName>
        <fullName evidence="2">Uncharacterized protein</fullName>
    </submittedName>
</protein>